<comment type="caution">
    <text evidence="2">The sequence shown here is derived from an EMBL/GenBank/DDBJ whole genome shotgun (WGS) entry which is preliminary data.</text>
</comment>
<dbReference type="AlphaFoldDB" id="A0A565BNQ1"/>
<protein>
    <submittedName>
        <fullName evidence="2">Uncharacterized protein</fullName>
    </submittedName>
</protein>
<dbReference type="Proteomes" id="UP000489600">
    <property type="component" value="Unassembled WGS sequence"/>
</dbReference>
<dbReference type="EMBL" id="CABITT030000004">
    <property type="protein sequence ID" value="VVB02504.1"/>
    <property type="molecule type" value="Genomic_DNA"/>
</dbReference>
<evidence type="ECO:0000256" key="1">
    <source>
        <dbReference type="SAM" id="MobiDB-lite"/>
    </source>
</evidence>
<feature type="region of interest" description="Disordered" evidence="1">
    <location>
        <begin position="1"/>
        <end position="20"/>
    </location>
</feature>
<accession>A0A565BNQ1</accession>
<evidence type="ECO:0000313" key="3">
    <source>
        <dbReference type="Proteomes" id="UP000489600"/>
    </source>
</evidence>
<gene>
    <name evidence="2" type="ORF">ANE_LOCUS12948</name>
</gene>
<name>A0A565BNQ1_9BRAS</name>
<organism evidence="2 3">
    <name type="scientific">Arabis nemorensis</name>
    <dbReference type="NCBI Taxonomy" id="586526"/>
    <lineage>
        <taxon>Eukaryota</taxon>
        <taxon>Viridiplantae</taxon>
        <taxon>Streptophyta</taxon>
        <taxon>Embryophyta</taxon>
        <taxon>Tracheophyta</taxon>
        <taxon>Spermatophyta</taxon>
        <taxon>Magnoliopsida</taxon>
        <taxon>eudicotyledons</taxon>
        <taxon>Gunneridae</taxon>
        <taxon>Pentapetalae</taxon>
        <taxon>rosids</taxon>
        <taxon>malvids</taxon>
        <taxon>Brassicales</taxon>
        <taxon>Brassicaceae</taxon>
        <taxon>Arabideae</taxon>
        <taxon>Arabis</taxon>
    </lineage>
</organism>
<reference evidence="2" key="1">
    <citation type="submission" date="2019-07" db="EMBL/GenBank/DDBJ databases">
        <authorList>
            <person name="Dittberner H."/>
        </authorList>
    </citation>
    <scope>NUCLEOTIDE SEQUENCE [LARGE SCALE GENOMIC DNA]</scope>
</reference>
<proteinExistence type="predicted"/>
<evidence type="ECO:0000313" key="2">
    <source>
        <dbReference type="EMBL" id="VVB02504.1"/>
    </source>
</evidence>
<sequence length="91" mass="10110">MSISTREEENTLQDKLEEDMFDENRSFSSVSVSATETLIPPPIEASQIVMAAESMDDVPVQAHVPDTMMLDQTNVSQHLLSHEGEENVCIC</sequence>
<keyword evidence="3" id="KW-1185">Reference proteome</keyword>
<feature type="compositionally biased region" description="Basic and acidic residues" evidence="1">
    <location>
        <begin position="1"/>
        <end position="15"/>
    </location>
</feature>